<feature type="non-terminal residue" evidence="3">
    <location>
        <position position="1"/>
    </location>
</feature>
<dbReference type="EMBL" id="HACG01011965">
    <property type="protein sequence ID" value="CEK58830.1"/>
    <property type="molecule type" value="Transcribed_RNA"/>
</dbReference>
<dbReference type="AlphaFoldDB" id="A0A0B6YTJ8"/>
<reference evidence="3" key="1">
    <citation type="submission" date="2014-12" db="EMBL/GenBank/DDBJ databases">
        <title>Insight into the proteome of Arion vulgaris.</title>
        <authorList>
            <person name="Aradska J."/>
            <person name="Bulat T."/>
            <person name="Smidak R."/>
            <person name="Sarate P."/>
            <person name="Gangsoo J."/>
            <person name="Sialana F."/>
            <person name="Bilban M."/>
            <person name="Lubec G."/>
        </authorList>
    </citation>
    <scope>NUCLEOTIDE SEQUENCE</scope>
    <source>
        <tissue evidence="3">Skin</tissue>
    </source>
</reference>
<proteinExistence type="predicted"/>
<sequence>RHNTDVMVHMGLSLLIVALETAADQISCYSSLLYLVKDELSRNLTVLLQSERLSIFAASLRLSFLLFESMRS</sequence>
<feature type="non-terminal residue" evidence="3">
    <location>
        <position position="72"/>
    </location>
</feature>
<accession>A0A0B6YTJ8</accession>
<feature type="domain" description="Mon2/Sec7/BIG1-like HUS" evidence="2">
    <location>
        <begin position="4"/>
        <end position="72"/>
    </location>
</feature>
<feature type="signal peptide" evidence="1">
    <location>
        <begin position="1"/>
        <end position="23"/>
    </location>
</feature>
<dbReference type="Pfam" id="PF12783">
    <property type="entry name" value="Sec7-like_HUS"/>
    <property type="match status" value="1"/>
</dbReference>
<dbReference type="InterPro" id="IPR032691">
    <property type="entry name" value="Mon2/Sec7/BIG1-like_HUS"/>
</dbReference>
<feature type="chain" id="PRO_5002110602" description="Mon2/Sec7/BIG1-like HUS domain-containing protein" evidence="1">
    <location>
        <begin position="24"/>
        <end position="72"/>
    </location>
</feature>
<organism evidence="3">
    <name type="scientific">Arion vulgaris</name>
    <dbReference type="NCBI Taxonomy" id="1028688"/>
    <lineage>
        <taxon>Eukaryota</taxon>
        <taxon>Metazoa</taxon>
        <taxon>Spiralia</taxon>
        <taxon>Lophotrochozoa</taxon>
        <taxon>Mollusca</taxon>
        <taxon>Gastropoda</taxon>
        <taxon>Heterobranchia</taxon>
        <taxon>Euthyneura</taxon>
        <taxon>Panpulmonata</taxon>
        <taxon>Eupulmonata</taxon>
        <taxon>Stylommatophora</taxon>
        <taxon>Helicina</taxon>
        <taxon>Arionoidea</taxon>
        <taxon>Arionidae</taxon>
        <taxon>Arion</taxon>
    </lineage>
</organism>
<evidence type="ECO:0000256" key="1">
    <source>
        <dbReference type="SAM" id="SignalP"/>
    </source>
</evidence>
<keyword evidence="1" id="KW-0732">Signal</keyword>
<evidence type="ECO:0000259" key="2">
    <source>
        <dbReference type="Pfam" id="PF12783"/>
    </source>
</evidence>
<evidence type="ECO:0000313" key="3">
    <source>
        <dbReference type="EMBL" id="CEK58830.1"/>
    </source>
</evidence>
<gene>
    <name evidence="3" type="primary">ORF34322</name>
</gene>
<protein>
    <recommendedName>
        <fullName evidence="2">Mon2/Sec7/BIG1-like HUS domain-containing protein</fullName>
    </recommendedName>
</protein>
<name>A0A0B6YTJ8_9EUPU</name>